<sequence>MPKLEQFTSFIRDRAFILETCTQNKSNNQRWHSAPPQPSTHKHQYQQKPFTKSFSVNSTSEKICNKNILCFVCKGRHFIYDCPSFLSKTPEQRKAEATRLKLCHNCLRIGHTAYQCKLGTCRECKRCHNSLLHFKTAEIPVNTVTAAPPDDRNGEASTSSAEVSIGYQ</sequence>
<feature type="compositionally biased region" description="Polar residues" evidence="1">
    <location>
        <begin position="155"/>
        <end position="168"/>
    </location>
</feature>
<evidence type="ECO:0000313" key="3">
    <source>
        <dbReference type="EMBL" id="CAH2093693.1"/>
    </source>
</evidence>
<gene>
    <name evidence="3" type="ORF">EEDITHA_LOCUS9334</name>
</gene>
<dbReference type="PANTHER" id="PTHR47331">
    <property type="entry name" value="PHD-TYPE DOMAIN-CONTAINING PROTEIN"/>
    <property type="match status" value="1"/>
</dbReference>
<organism evidence="3 4">
    <name type="scientific">Euphydryas editha</name>
    <name type="common">Edith's checkerspot</name>
    <dbReference type="NCBI Taxonomy" id="104508"/>
    <lineage>
        <taxon>Eukaryota</taxon>
        <taxon>Metazoa</taxon>
        <taxon>Ecdysozoa</taxon>
        <taxon>Arthropoda</taxon>
        <taxon>Hexapoda</taxon>
        <taxon>Insecta</taxon>
        <taxon>Pterygota</taxon>
        <taxon>Neoptera</taxon>
        <taxon>Endopterygota</taxon>
        <taxon>Lepidoptera</taxon>
        <taxon>Glossata</taxon>
        <taxon>Ditrysia</taxon>
        <taxon>Papilionoidea</taxon>
        <taxon>Nymphalidae</taxon>
        <taxon>Nymphalinae</taxon>
        <taxon>Euphydryas</taxon>
    </lineage>
</organism>
<proteinExistence type="predicted"/>
<dbReference type="InterPro" id="IPR001878">
    <property type="entry name" value="Znf_CCHC"/>
</dbReference>
<dbReference type="SMART" id="SM00343">
    <property type="entry name" value="ZnF_C2HC"/>
    <property type="match status" value="2"/>
</dbReference>
<accession>A0AAU9U6W0</accession>
<keyword evidence="4" id="KW-1185">Reference proteome</keyword>
<dbReference type="Proteomes" id="UP001153954">
    <property type="component" value="Unassembled WGS sequence"/>
</dbReference>
<evidence type="ECO:0000313" key="4">
    <source>
        <dbReference type="Proteomes" id="UP001153954"/>
    </source>
</evidence>
<evidence type="ECO:0000256" key="1">
    <source>
        <dbReference type="SAM" id="MobiDB-lite"/>
    </source>
</evidence>
<feature type="domain" description="CCHC-type" evidence="2">
    <location>
        <begin position="69"/>
        <end position="84"/>
    </location>
</feature>
<dbReference type="PANTHER" id="PTHR47331:SF1">
    <property type="entry name" value="GAG-LIKE PROTEIN"/>
    <property type="match status" value="1"/>
</dbReference>
<feature type="domain" description="CCHC-type" evidence="2">
    <location>
        <begin position="102"/>
        <end position="118"/>
    </location>
</feature>
<reference evidence="3" key="1">
    <citation type="submission" date="2022-03" db="EMBL/GenBank/DDBJ databases">
        <authorList>
            <person name="Tunstrom K."/>
        </authorList>
    </citation>
    <scope>NUCLEOTIDE SEQUENCE</scope>
</reference>
<evidence type="ECO:0000259" key="2">
    <source>
        <dbReference type="SMART" id="SM00343"/>
    </source>
</evidence>
<name>A0AAU9U6W0_EUPED</name>
<feature type="region of interest" description="Disordered" evidence="1">
    <location>
        <begin position="144"/>
        <end position="168"/>
    </location>
</feature>
<dbReference type="EMBL" id="CAKOGL010000013">
    <property type="protein sequence ID" value="CAH2093693.1"/>
    <property type="molecule type" value="Genomic_DNA"/>
</dbReference>
<comment type="caution">
    <text evidence="3">The sequence shown here is derived from an EMBL/GenBank/DDBJ whole genome shotgun (WGS) entry which is preliminary data.</text>
</comment>
<dbReference type="AlphaFoldDB" id="A0AAU9U6W0"/>
<feature type="region of interest" description="Disordered" evidence="1">
    <location>
        <begin position="26"/>
        <end position="46"/>
    </location>
</feature>
<dbReference type="GO" id="GO:0003676">
    <property type="term" value="F:nucleic acid binding"/>
    <property type="evidence" value="ECO:0007669"/>
    <property type="project" value="InterPro"/>
</dbReference>
<dbReference type="GO" id="GO:0008270">
    <property type="term" value="F:zinc ion binding"/>
    <property type="evidence" value="ECO:0007669"/>
    <property type="project" value="InterPro"/>
</dbReference>
<protein>
    <recommendedName>
        <fullName evidence="2">CCHC-type domain-containing protein</fullName>
    </recommendedName>
</protein>